<proteinExistence type="predicted"/>
<dbReference type="EMBL" id="AZBU02000004">
    <property type="protein sequence ID" value="TKR81750.1"/>
    <property type="molecule type" value="Genomic_DNA"/>
</dbReference>
<keyword evidence="2" id="KW-1185">Reference proteome</keyword>
<reference evidence="1 2" key="1">
    <citation type="journal article" date="2015" name="Genome Biol.">
        <title>Comparative genomics of Steinernema reveals deeply conserved gene regulatory networks.</title>
        <authorList>
            <person name="Dillman A.R."/>
            <person name="Macchietto M."/>
            <person name="Porter C.F."/>
            <person name="Rogers A."/>
            <person name="Williams B."/>
            <person name="Antoshechkin I."/>
            <person name="Lee M.M."/>
            <person name="Goodwin Z."/>
            <person name="Lu X."/>
            <person name="Lewis E.E."/>
            <person name="Goodrich-Blair H."/>
            <person name="Stock S.P."/>
            <person name="Adams B.J."/>
            <person name="Sternberg P.W."/>
            <person name="Mortazavi A."/>
        </authorList>
    </citation>
    <scope>NUCLEOTIDE SEQUENCE [LARGE SCALE GENOMIC DNA]</scope>
    <source>
        <strain evidence="1 2">ALL</strain>
    </source>
</reference>
<gene>
    <name evidence="1" type="ORF">L596_015574</name>
</gene>
<comment type="caution">
    <text evidence="1">The sequence shown here is derived from an EMBL/GenBank/DDBJ whole genome shotgun (WGS) entry which is preliminary data.</text>
</comment>
<dbReference type="AlphaFoldDB" id="A0A4U5NGE1"/>
<protein>
    <submittedName>
        <fullName evidence="1">Uncharacterized protein</fullName>
    </submittedName>
</protein>
<name>A0A4U5NGE1_STECR</name>
<organism evidence="1 2">
    <name type="scientific">Steinernema carpocapsae</name>
    <name type="common">Entomopathogenic nematode</name>
    <dbReference type="NCBI Taxonomy" id="34508"/>
    <lineage>
        <taxon>Eukaryota</taxon>
        <taxon>Metazoa</taxon>
        <taxon>Ecdysozoa</taxon>
        <taxon>Nematoda</taxon>
        <taxon>Chromadorea</taxon>
        <taxon>Rhabditida</taxon>
        <taxon>Tylenchina</taxon>
        <taxon>Panagrolaimomorpha</taxon>
        <taxon>Strongyloidoidea</taxon>
        <taxon>Steinernematidae</taxon>
        <taxon>Steinernema</taxon>
    </lineage>
</organism>
<evidence type="ECO:0000313" key="1">
    <source>
        <dbReference type="EMBL" id="TKR81750.1"/>
    </source>
</evidence>
<accession>A0A4U5NGE1</accession>
<dbReference type="Proteomes" id="UP000298663">
    <property type="component" value="Unassembled WGS sequence"/>
</dbReference>
<sequence length="158" mass="18158">MSTFAASENIRKPKALKFEEAKSNMCYHKLQALATQTTKFWITHQLKCKEFDAQKNEECNCTGRPIHHKPSKMGPKNGVRELVSLRDRSTTQSKNGLIDFLFSVACTYNAISDTKNHKLSFNPNGLQVAESRVRIRLPFHRRTFDLGENKQRNDCNQV</sequence>
<reference evidence="1 2" key="2">
    <citation type="journal article" date="2019" name="G3 (Bethesda)">
        <title>Hybrid Assembly of the Genome of the Entomopathogenic Nematode Steinernema carpocapsae Identifies the X-Chromosome.</title>
        <authorList>
            <person name="Serra L."/>
            <person name="Macchietto M."/>
            <person name="Macias-Munoz A."/>
            <person name="McGill C.J."/>
            <person name="Rodriguez I.M."/>
            <person name="Rodriguez B."/>
            <person name="Murad R."/>
            <person name="Mortazavi A."/>
        </authorList>
    </citation>
    <scope>NUCLEOTIDE SEQUENCE [LARGE SCALE GENOMIC DNA]</scope>
    <source>
        <strain evidence="1 2">ALL</strain>
    </source>
</reference>
<evidence type="ECO:0000313" key="2">
    <source>
        <dbReference type="Proteomes" id="UP000298663"/>
    </source>
</evidence>